<accession>A0A9P8AI76</accession>
<dbReference type="GO" id="GO:0006334">
    <property type="term" value="P:nucleosome assembly"/>
    <property type="evidence" value="ECO:0007669"/>
    <property type="project" value="TreeGrafter"/>
</dbReference>
<evidence type="ECO:0000313" key="4">
    <source>
        <dbReference type="EMBL" id="KAG7192839.1"/>
    </source>
</evidence>
<organism evidence="4 5">
    <name type="scientific">Scheffersomyces spartinae</name>
    <dbReference type="NCBI Taxonomy" id="45513"/>
    <lineage>
        <taxon>Eukaryota</taxon>
        <taxon>Fungi</taxon>
        <taxon>Dikarya</taxon>
        <taxon>Ascomycota</taxon>
        <taxon>Saccharomycotina</taxon>
        <taxon>Pichiomycetes</taxon>
        <taxon>Debaryomycetaceae</taxon>
        <taxon>Scheffersomyces</taxon>
    </lineage>
</organism>
<evidence type="ECO:0000256" key="2">
    <source>
        <dbReference type="ARBA" id="ARBA00023054"/>
    </source>
</evidence>
<feature type="compositionally biased region" description="Acidic residues" evidence="3">
    <location>
        <begin position="294"/>
        <end position="314"/>
    </location>
</feature>
<proteinExistence type="inferred from homology"/>
<dbReference type="GO" id="GO:0042393">
    <property type="term" value="F:histone binding"/>
    <property type="evidence" value="ECO:0007669"/>
    <property type="project" value="TreeGrafter"/>
</dbReference>
<dbReference type="Proteomes" id="UP000790833">
    <property type="component" value="Unassembled WGS sequence"/>
</dbReference>
<feature type="region of interest" description="Disordered" evidence="3">
    <location>
        <begin position="371"/>
        <end position="405"/>
    </location>
</feature>
<dbReference type="RefSeq" id="XP_043048389.1">
    <property type="nucleotide sequence ID" value="XM_043192094.1"/>
</dbReference>
<evidence type="ECO:0000313" key="5">
    <source>
        <dbReference type="Proteomes" id="UP000790833"/>
    </source>
</evidence>
<protein>
    <submittedName>
        <fullName evidence="4">Uncharacterized protein</fullName>
    </submittedName>
</protein>
<dbReference type="GeneID" id="66114670"/>
<dbReference type="PANTHER" id="PTHR22691:SF8">
    <property type="entry name" value="PROTEIN SPT2 HOMOLOG"/>
    <property type="match status" value="1"/>
</dbReference>
<feature type="compositionally biased region" description="Basic and acidic residues" evidence="3">
    <location>
        <begin position="63"/>
        <end position="78"/>
    </location>
</feature>
<feature type="compositionally biased region" description="Basic and acidic residues" evidence="3">
    <location>
        <begin position="374"/>
        <end position="396"/>
    </location>
</feature>
<feature type="region of interest" description="Disordered" evidence="3">
    <location>
        <begin position="169"/>
        <end position="331"/>
    </location>
</feature>
<evidence type="ECO:0000256" key="3">
    <source>
        <dbReference type="SAM" id="MobiDB-lite"/>
    </source>
</evidence>
<dbReference type="AlphaFoldDB" id="A0A9P8AI76"/>
<keyword evidence="5" id="KW-1185">Reference proteome</keyword>
<dbReference type="InterPro" id="IPR013256">
    <property type="entry name" value="Chromatin_SPT2"/>
</dbReference>
<keyword evidence="2" id="KW-0175">Coiled coil</keyword>
<feature type="region of interest" description="Disordered" evidence="3">
    <location>
        <begin position="63"/>
        <end position="145"/>
    </location>
</feature>
<name>A0A9P8AI76_9ASCO</name>
<dbReference type="GO" id="GO:0006360">
    <property type="term" value="P:transcription by RNA polymerase I"/>
    <property type="evidence" value="ECO:0007669"/>
    <property type="project" value="TreeGrafter"/>
</dbReference>
<feature type="compositionally biased region" description="Polar residues" evidence="3">
    <location>
        <begin position="215"/>
        <end position="227"/>
    </location>
</feature>
<feature type="compositionally biased region" description="Low complexity" evidence="3">
    <location>
        <begin position="22"/>
        <end position="34"/>
    </location>
</feature>
<feature type="region of interest" description="Disordered" evidence="3">
    <location>
        <begin position="1"/>
        <end position="38"/>
    </location>
</feature>
<dbReference type="SMART" id="SM00784">
    <property type="entry name" value="SPT2"/>
    <property type="match status" value="1"/>
</dbReference>
<dbReference type="GO" id="GO:0005730">
    <property type="term" value="C:nucleolus"/>
    <property type="evidence" value="ECO:0007669"/>
    <property type="project" value="TreeGrafter"/>
</dbReference>
<comment type="caution">
    <text evidence="4">The sequence shown here is derived from an EMBL/GenBank/DDBJ whole genome shotgun (WGS) entry which is preliminary data.</text>
</comment>
<reference evidence="4" key="1">
    <citation type="submission" date="2021-03" db="EMBL/GenBank/DDBJ databases">
        <authorList>
            <person name="Palmer J.M."/>
        </authorList>
    </citation>
    <scope>NUCLEOTIDE SEQUENCE</scope>
    <source>
        <strain evidence="4">ARV_011</strain>
    </source>
</reference>
<feature type="compositionally biased region" description="Low complexity" evidence="3">
    <location>
        <begin position="87"/>
        <end position="124"/>
    </location>
</feature>
<dbReference type="Pfam" id="PF08243">
    <property type="entry name" value="SPT2"/>
    <property type="match status" value="1"/>
</dbReference>
<comment type="similarity">
    <text evidence="1">Belongs to the SPT2 family.</text>
</comment>
<gene>
    <name evidence="4" type="ORF">KQ657_001296</name>
</gene>
<dbReference type="EMBL" id="JAHMUF010000015">
    <property type="protein sequence ID" value="KAG7192839.1"/>
    <property type="molecule type" value="Genomic_DNA"/>
</dbReference>
<dbReference type="PANTHER" id="PTHR22691">
    <property type="entry name" value="YEAST SPT2-RELATED"/>
    <property type="match status" value="1"/>
</dbReference>
<dbReference type="GO" id="GO:0003677">
    <property type="term" value="F:DNA binding"/>
    <property type="evidence" value="ECO:0007669"/>
    <property type="project" value="TreeGrafter"/>
</dbReference>
<sequence>MANIFDQVRRKGQLPPVSRNNGGTASQTGATSATIPATLGGKVYQYGNGATKVVDPVVAQLKEKRRLEKEKKEQEMRQKKGLAPKTSSKPSAPRSRAPSGPRQPSSSSSSSRSNGSRNQGRPSSTRAPLHGAPLFPSSFVERKPPAKKLNFNDLMKKASTIDQATLALSIKGKSKSPEHTKPVKGGLNNNSNNSANEGRRPTLRDIQRAPHTKQRPPSSSTRTNGESAKSRYGSPQPIIREPVSVRAPIPVRGPSAHLLQKLKSKKEAPRLSNNRNVPSIRNGAAGYDDHDNYSDDDELDSFVVDDEEEEEEYGQEQHYGQSRRNDIYSHKDTGYDRDEIWAMFNRGRKRSYYNSYDDYDSDDMEATGAEILEEETRSRRQAEVEDRRELEEEKRRAAMKRARYG</sequence>
<dbReference type="OrthoDB" id="4035998at2759"/>
<evidence type="ECO:0000256" key="1">
    <source>
        <dbReference type="ARBA" id="ARBA00006461"/>
    </source>
</evidence>
<feature type="compositionally biased region" description="Basic and acidic residues" evidence="3">
    <location>
        <begin position="197"/>
        <end position="208"/>
    </location>
</feature>